<name>A0A2H0K667_9BACT</name>
<gene>
    <name evidence="3" type="ORF">COV95_02585</name>
</gene>
<dbReference type="InterPro" id="IPR011761">
    <property type="entry name" value="ATP-grasp"/>
</dbReference>
<dbReference type="Gene3D" id="3.30.470.20">
    <property type="entry name" value="ATP-grasp fold, B domain"/>
    <property type="match status" value="1"/>
</dbReference>
<dbReference type="AlphaFoldDB" id="A0A2H0K667"/>
<evidence type="ECO:0000313" key="3">
    <source>
        <dbReference type="EMBL" id="PIQ66728.1"/>
    </source>
</evidence>
<dbReference type="InterPro" id="IPR004218">
    <property type="entry name" value="GSHS_ATP-bd"/>
</dbReference>
<keyword evidence="1" id="KW-0547">Nucleotide-binding</keyword>
<organism evidence="3 4">
    <name type="scientific">Candidatus Zambryskibacteria bacterium CG11_big_fil_rev_8_21_14_0_20_40_24</name>
    <dbReference type="NCBI Taxonomy" id="1975116"/>
    <lineage>
        <taxon>Bacteria</taxon>
        <taxon>Candidatus Zambryskiibacteriota</taxon>
    </lineage>
</organism>
<dbReference type="GO" id="GO:0046872">
    <property type="term" value="F:metal ion binding"/>
    <property type="evidence" value="ECO:0007669"/>
    <property type="project" value="InterPro"/>
</dbReference>
<dbReference type="GO" id="GO:0009432">
    <property type="term" value="P:SOS response"/>
    <property type="evidence" value="ECO:0007669"/>
    <property type="project" value="TreeGrafter"/>
</dbReference>
<feature type="domain" description="ATP-grasp" evidence="2">
    <location>
        <begin position="127"/>
        <end position="316"/>
    </location>
</feature>
<dbReference type="Proteomes" id="UP000229834">
    <property type="component" value="Unassembled WGS sequence"/>
</dbReference>
<dbReference type="PANTHER" id="PTHR21621:SF0">
    <property type="entry name" value="BETA-CITRYLGLUTAMATE SYNTHASE B-RELATED"/>
    <property type="match status" value="1"/>
</dbReference>
<evidence type="ECO:0000259" key="2">
    <source>
        <dbReference type="PROSITE" id="PS50975"/>
    </source>
</evidence>
<dbReference type="GO" id="GO:0005737">
    <property type="term" value="C:cytoplasm"/>
    <property type="evidence" value="ECO:0007669"/>
    <property type="project" value="TreeGrafter"/>
</dbReference>
<keyword evidence="1" id="KW-0067">ATP-binding</keyword>
<evidence type="ECO:0000313" key="4">
    <source>
        <dbReference type="Proteomes" id="UP000229834"/>
    </source>
</evidence>
<dbReference type="PANTHER" id="PTHR21621">
    <property type="entry name" value="RIBOSOMAL PROTEIN S6 MODIFICATION PROTEIN"/>
    <property type="match status" value="1"/>
</dbReference>
<dbReference type="PROSITE" id="PS50975">
    <property type="entry name" value="ATP_GRASP"/>
    <property type="match status" value="1"/>
</dbReference>
<comment type="caution">
    <text evidence="3">The sequence shown here is derived from an EMBL/GenBank/DDBJ whole genome shotgun (WGS) entry which is preliminary data.</text>
</comment>
<proteinExistence type="predicted"/>
<protein>
    <recommendedName>
        <fullName evidence="2">ATP-grasp domain-containing protein</fullName>
    </recommendedName>
</protein>
<reference evidence="3 4" key="1">
    <citation type="submission" date="2017-09" db="EMBL/GenBank/DDBJ databases">
        <title>Depth-based differentiation of microbial function through sediment-hosted aquifers and enrichment of novel symbionts in the deep terrestrial subsurface.</title>
        <authorList>
            <person name="Probst A.J."/>
            <person name="Ladd B."/>
            <person name="Jarett J.K."/>
            <person name="Geller-Mcgrath D.E."/>
            <person name="Sieber C.M."/>
            <person name="Emerson J.B."/>
            <person name="Anantharaman K."/>
            <person name="Thomas B.C."/>
            <person name="Malmstrom R."/>
            <person name="Stieglmeier M."/>
            <person name="Klingl A."/>
            <person name="Woyke T."/>
            <person name="Ryan C.M."/>
            <person name="Banfield J.F."/>
        </authorList>
    </citation>
    <scope>NUCLEOTIDE SEQUENCE [LARGE SCALE GENOMIC DNA]</scope>
    <source>
        <strain evidence="3">CG11_big_fil_rev_8_21_14_0_20_40_24</strain>
    </source>
</reference>
<dbReference type="GO" id="GO:0005524">
    <property type="term" value="F:ATP binding"/>
    <property type="evidence" value="ECO:0007669"/>
    <property type="project" value="UniProtKB-UniRule"/>
</dbReference>
<dbReference type="Pfam" id="PF02955">
    <property type="entry name" value="GSH-S_ATP"/>
    <property type="match status" value="1"/>
</dbReference>
<dbReference type="EMBL" id="PCVC01000071">
    <property type="protein sequence ID" value="PIQ66728.1"/>
    <property type="molecule type" value="Genomic_DNA"/>
</dbReference>
<dbReference type="GO" id="GO:0018169">
    <property type="term" value="F:ribosomal S6-glutamic acid ligase activity"/>
    <property type="evidence" value="ECO:0007669"/>
    <property type="project" value="TreeGrafter"/>
</dbReference>
<dbReference type="SUPFAM" id="SSF56059">
    <property type="entry name" value="Glutathione synthetase ATP-binding domain-like"/>
    <property type="match status" value="1"/>
</dbReference>
<evidence type="ECO:0000256" key="1">
    <source>
        <dbReference type="PROSITE-ProRule" id="PRU00409"/>
    </source>
</evidence>
<sequence>MILILSSEDDLHVQRVVSHLPLGTYQVLNLRTMGVVSFLEFDPVNGSSTISFLNNSQAFSLSDITSIWYRRPRYKRGSEGGEEWKRVFAENEERCVFDGMWRYLGDTVRWLNNPFANRMAENKLWQLYIAKEIGFELPQTLVTNNPDSLRRFANENGDIVYKPVAKSHIERPNGAPLIFLTKPLKNSELDKLVSRVSVTPCLFQKYIEKQFEIRVTILGDQVFAAAQYSQENMETRHDWRRDPTKVRHEKVELPTEIQQRCIALVRKMGLTFGAIDIIFTPDERFIFLEINPNGQWLWIEDLVAHPISHAIATMLQGA</sequence>
<accession>A0A2H0K667</accession>
<dbReference type="GO" id="GO:0004363">
    <property type="term" value="F:glutathione synthase activity"/>
    <property type="evidence" value="ECO:0007669"/>
    <property type="project" value="InterPro"/>
</dbReference>